<dbReference type="Proteomes" id="UP000007802">
    <property type="component" value="Unassembled WGS sequence"/>
</dbReference>
<reference evidence="2" key="1">
    <citation type="submission" date="2010-03" db="EMBL/GenBank/DDBJ databases">
        <title>Annotation of Blastomyces dermatitidis strain ATCC 18188.</title>
        <authorList>
            <consortium name="The Broad Institute Genome Sequencing Platform"/>
            <consortium name="Broad Institute Genome Sequencing Center for Infectious Disease."/>
            <person name="Cuomo C."/>
            <person name="Klein B."/>
            <person name="Sullivan T."/>
            <person name="Heitman J."/>
            <person name="Young S."/>
            <person name="Zeng Q."/>
            <person name="Gargeya S."/>
            <person name="Alvarado L."/>
            <person name="Berlin A.M."/>
            <person name="Chapman S.B."/>
            <person name="Chen Z."/>
            <person name="Freedman E."/>
            <person name="Gellesch M."/>
            <person name="Goldberg J."/>
            <person name="Griggs A."/>
            <person name="Gujja S."/>
            <person name="Heilman E."/>
            <person name="Heiman D."/>
            <person name="Howarth C."/>
            <person name="Mehta T."/>
            <person name="Neiman D."/>
            <person name="Pearson M."/>
            <person name="Roberts A."/>
            <person name="Saif S."/>
            <person name="Shea T."/>
            <person name="Shenoy N."/>
            <person name="Sisk P."/>
            <person name="Stolte C."/>
            <person name="Sykes S."/>
            <person name="White J."/>
            <person name="Yandava C."/>
            <person name="Haas B."/>
            <person name="Nusbaum C."/>
            <person name="Birren B."/>
        </authorList>
    </citation>
    <scope>NUCLEOTIDE SEQUENCE [LARGE SCALE GENOMIC DNA]</scope>
    <source>
        <strain evidence="2">ATCC 18188</strain>
    </source>
</reference>
<feature type="non-terminal residue" evidence="2">
    <location>
        <position position="1"/>
    </location>
</feature>
<name>F2T7D2_AJEDA</name>
<dbReference type="AlphaFoldDB" id="F2T7D2"/>
<dbReference type="HOGENOM" id="CLU_1916510_0_0_1"/>
<accession>F2T7D2</accession>
<evidence type="ECO:0000256" key="1">
    <source>
        <dbReference type="SAM" id="MobiDB-lite"/>
    </source>
</evidence>
<protein>
    <submittedName>
        <fullName evidence="2">Uncharacterized protein</fullName>
    </submittedName>
</protein>
<feature type="region of interest" description="Disordered" evidence="1">
    <location>
        <begin position="24"/>
        <end position="63"/>
    </location>
</feature>
<dbReference type="EMBL" id="GG749412">
    <property type="protein sequence ID" value="EGE79145.2"/>
    <property type="molecule type" value="Genomic_DNA"/>
</dbReference>
<sequence length="112" mass="12438">VFPRRLRSPTPLDSFLPLFCNRSRPPVKPVKPAKPAKPAKPLAEEKQPLRCKNASRPLGGPRHPRPHWTLALVAVVTFVRRQQSCTTFRDLGKLCGVSKNAPTPVLIGLGRF</sequence>
<proteinExistence type="predicted"/>
<evidence type="ECO:0000313" key="2">
    <source>
        <dbReference type="EMBL" id="EGE79145.2"/>
    </source>
</evidence>
<organism evidence="2">
    <name type="scientific">Ajellomyces dermatitidis (strain ATCC 18188 / CBS 674.68)</name>
    <name type="common">Blastomyces dermatitidis</name>
    <dbReference type="NCBI Taxonomy" id="653446"/>
    <lineage>
        <taxon>Eukaryota</taxon>
        <taxon>Fungi</taxon>
        <taxon>Dikarya</taxon>
        <taxon>Ascomycota</taxon>
        <taxon>Pezizomycotina</taxon>
        <taxon>Eurotiomycetes</taxon>
        <taxon>Eurotiomycetidae</taxon>
        <taxon>Onygenales</taxon>
        <taxon>Ajellomycetaceae</taxon>
        <taxon>Blastomyces</taxon>
    </lineage>
</organism>
<gene>
    <name evidence="2" type="ORF">BDDG_02083</name>
</gene>